<keyword evidence="4" id="KW-1185">Reference proteome</keyword>
<dbReference type="CDD" id="cd15457">
    <property type="entry name" value="NADAR"/>
    <property type="match status" value="1"/>
</dbReference>
<evidence type="ECO:0000256" key="1">
    <source>
        <dbReference type="SAM" id="MobiDB-lite"/>
    </source>
</evidence>
<dbReference type="Gene3D" id="1.10.357.40">
    <property type="entry name" value="YbiA-like"/>
    <property type="match status" value="1"/>
</dbReference>
<dbReference type="InterPro" id="IPR037238">
    <property type="entry name" value="YbiA-like_sf"/>
</dbReference>
<dbReference type="SUPFAM" id="SSF143990">
    <property type="entry name" value="YbiA-like"/>
    <property type="match status" value="1"/>
</dbReference>
<evidence type="ECO:0000313" key="3">
    <source>
        <dbReference type="EMBL" id="KAK0529294.1"/>
    </source>
</evidence>
<feature type="region of interest" description="Disordered" evidence="1">
    <location>
        <begin position="1"/>
        <end position="20"/>
    </location>
</feature>
<reference evidence="3" key="1">
    <citation type="journal article" date="2023" name="PhytoFront">
        <title>Draft Genome Resources of Seven Strains of Tilletia horrida, Causal Agent of Kernel Smut of Rice.</title>
        <authorList>
            <person name="Khanal S."/>
            <person name="Antony Babu S."/>
            <person name="Zhou X.G."/>
        </authorList>
    </citation>
    <scope>NUCLEOTIDE SEQUENCE</scope>
    <source>
        <strain evidence="3">TX3</strain>
    </source>
</reference>
<sequence>MTNSNASPSSSPAATKQEPHPASAYAIVHRHDGKRCSSCNSSLGDTSYYRCETKDWICQICISQLVSQIRFWEKIDPPHFLASYYPTPVIFKELLFRNIAVLFQACKFASRKRFVEISRETSAEAAFNKARSLNKEVRSDWSTIKVKVMTLCQYLKFSQNTQLGHWLVATSGVRLIECSDDFWGEGSQGKGQNQLGRVLQRVRALIREEAPLPRELIDIQFP</sequence>
<dbReference type="InterPro" id="IPR012816">
    <property type="entry name" value="NADAR"/>
</dbReference>
<feature type="compositionally biased region" description="Low complexity" evidence="1">
    <location>
        <begin position="1"/>
        <end position="14"/>
    </location>
</feature>
<evidence type="ECO:0000259" key="2">
    <source>
        <dbReference type="Pfam" id="PF08719"/>
    </source>
</evidence>
<protein>
    <recommendedName>
        <fullName evidence="2">NADAR domain-containing protein</fullName>
    </recommendedName>
</protein>
<evidence type="ECO:0000313" key="4">
    <source>
        <dbReference type="Proteomes" id="UP001176521"/>
    </source>
</evidence>
<dbReference type="Proteomes" id="UP001176521">
    <property type="component" value="Unassembled WGS sequence"/>
</dbReference>
<gene>
    <name evidence="3" type="ORF">OC842_004282</name>
</gene>
<comment type="caution">
    <text evidence="3">The sequence shown here is derived from an EMBL/GenBank/DDBJ whole genome shotgun (WGS) entry which is preliminary data.</text>
</comment>
<dbReference type="EMBL" id="JAPDMQ010000247">
    <property type="protein sequence ID" value="KAK0529294.1"/>
    <property type="molecule type" value="Genomic_DNA"/>
</dbReference>
<dbReference type="Pfam" id="PF08719">
    <property type="entry name" value="NADAR"/>
    <property type="match status" value="1"/>
</dbReference>
<name>A0AAN6GCD7_9BASI</name>
<organism evidence="3 4">
    <name type="scientific">Tilletia horrida</name>
    <dbReference type="NCBI Taxonomy" id="155126"/>
    <lineage>
        <taxon>Eukaryota</taxon>
        <taxon>Fungi</taxon>
        <taxon>Dikarya</taxon>
        <taxon>Basidiomycota</taxon>
        <taxon>Ustilaginomycotina</taxon>
        <taxon>Exobasidiomycetes</taxon>
        <taxon>Tilletiales</taxon>
        <taxon>Tilletiaceae</taxon>
        <taxon>Tilletia</taxon>
    </lineage>
</organism>
<accession>A0AAN6GCD7</accession>
<dbReference type="AlphaFoldDB" id="A0AAN6GCD7"/>
<feature type="domain" description="NADAR" evidence="2">
    <location>
        <begin position="71"/>
        <end position="207"/>
    </location>
</feature>
<proteinExistence type="predicted"/>